<dbReference type="EMBL" id="SMUV01000063">
    <property type="protein sequence ID" value="TDK48698.1"/>
    <property type="molecule type" value="Genomic_DNA"/>
</dbReference>
<sequence>MTLLRVENLAIDVARDGQSCRLVHDAHFSVDRGETLAIVGESGSGKSLTALAVMGLLGEGLSVSGGHILFDGEDLTTISARRHNDLRGSGIAMIFQEPMTSLNPVRSIERQLTEGMRLKNRLSRRAARARALELLTEVGISDPERRLKQYPHQLSGGMRQRVMIAIALSCEPELILADEPTTALDVTIQAQILSLTSRLCRDHGVGLVLITHNLGIVARHAQNVAVMYGGRVVERATARQLYRDPQHPYTQGLLASVPRLDLPRDTPLRPVPGAPPDPTVALPGCRFHPRCPKASDICAEQVPDFIAEGGHEVACWNSGIQKLKSKGAAA</sequence>
<evidence type="ECO:0000256" key="5">
    <source>
        <dbReference type="ARBA" id="ARBA00022741"/>
    </source>
</evidence>
<evidence type="ECO:0000259" key="8">
    <source>
        <dbReference type="PROSITE" id="PS50893"/>
    </source>
</evidence>
<dbReference type="InterPro" id="IPR017871">
    <property type="entry name" value="ABC_transporter-like_CS"/>
</dbReference>
<feature type="domain" description="ABC transporter" evidence="8">
    <location>
        <begin position="4"/>
        <end position="254"/>
    </location>
</feature>
<keyword evidence="4" id="KW-1003">Cell membrane</keyword>
<evidence type="ECO:0000256" key="4">
    <source>
        <dbReference type="ARBA" id="ARBA00022475"/>
    </source>
</evidence>
<dbReference type="FunFam" id="3.40.50.300:FF:000016">
    <property type="entry name" value="Oligopeptide ABC transporter ATP-binding component"/>
    <property type="match status" value="1"/>
</dbReference>
<dbReference type="SMART" id="SM00382">
    <property type="entry name" value="AAA"/>
    <property type="match status" value="1"/>
</dbReference>
<dbReference type="InterPro" id="IPR013563">
    <property type="entry name" value="Oligopep_ABC_C"/>
</dbReference>
<comment type="similarity">
    <text evidence="2">Belongs to the ABC transporter superfamily.</text>
</comment>
<proteinExistence type="inferred from homology"/>
<dbReference type="GO" id="GO:0005524">
    <property type="term" value="F:ATP binding"/>
    <property type="evidence" value="ECO:0007669"/>
    <property type="project" value="UniProtKB-KW"/>
</dbReference>
<dbReference type="InterPro" id="IPR003439">
    <property type="entry name" value="ABC_transporter-like_ATP-bd"/>
</dbReference>
<dbReference type="GO" id="GO:0055085">
    <property type="term" value="P:transmembrane transport"/>
    <property type="evidence" value="ECO:0007669"/>
    <property type="project" value="UniProtKB-ARBA"/>
</dbReference>
<dbReference type="Proteomes" id="UP000295301">
    <property type="component" value="Unassembled WGS sequence"/>
</dbReference>
<dbReference type="NCBIfam" id="TIGR01727">
    <property type="entry name" value="oligo_HPY"/>
    <property type="match status" value="1"/>
</dbReference>
<organism evidence="9 10">
    <name type="scientific">Antarcticimicrobium luteum</name>
    <dbReference type="NCBI Taxonomy" id="2547397"/>
    <lineage>
        <taxon>Bacteria</taxon>
        <taxon>Pseudomonadati</taxon>
        <taxon>Pseudomonadota</taxon>
        <taxon>Alphaproteobacteria</taxon>
        <taxon>Rhodobacterales</taxon>
        <taxon>Paracoccaceae</taxon>
        <taxon>Antarcticimicrobium</taxon>
    </lineage>
</organism>
<evidence type="ECO:0000313" key="10">
    <source>
        <dbReference type="Proteomes" id="UP000295301"/>
    </source>
</evidence>
<dbReference type="Gene3D" id="3.40.50.300">
    <property type="entry name" value="P-loop containing nucleotide triphosphate hydrolases"/>
    <property type="match status" value="1"/>
</dbReference>
<comment type="subcellular location">
    <subcellularLocation>
        <location evidence="1">Cell inner membrane</location>
        <topology evidence="1">Peripheral membrane protein</topology>
    </subcellularLocation>
</comment>
<keyword evidence="7" id="KW-0472">Membrane</keyword>
<dbReference type="Pfam" id="PF00005">
    <property type="entry name" value="ABC_tran"/>
    <property type="match status" value="1"/>
</dbReference>
<evidence type="ECO:0000256" key="3">
    <source>
        <dbReference type="ARBA" id="ARBA00022448"/>
    </source>
</evidence>
<accession>A0A4R5V989</accession>
<dbReference type="InterPro" id="IPR050388">
    <property type="entry name" value="ABC_Ni/Peptide_Import"/>
</dbReference>
<dbReference type="GO" id="GO:0016887">
    <property type="term" value="F:ATP hydrolysis activity"/>
    <property type="evidence" value="ECO:0007669"/>
    <property type="project" value="InterPro"/>
</dbReference>
<dbReference type="InterPro" id="IPR027417">
    <property type="entry name" value="P-loop_NTPase"/>
</dbReference>
<name>A0A4R5V989_9RHOB</name>
<evidence type="ECO:0000313" key="9">
    <source>
        <dbReference type="EMBL" id="TDK48698.1"/>
    </source>
</evidence>
<evidence type="ECO:0000256" key="1">
    <source>
        <dbReference type="ARBA" id="ARBA00004417"/>
    </source>
</evidence>
<evidence type="ECO:0000256" key="7">
    <source>
        <dbReference type="ARBA" id="ARBA00023136"/>
    </source>
</evidence>
<dbReference type="RefSeq" id="WP_133359528.1">
    <property type="nucleotide sequence ID" value="NZ_SMUV01000063.1"/>
</dbReference>
<keyword evidence="3" id="KW-0813">Transport</keyword>
<evidence type="ECO:0000256" key="6">
    <source>
        <dbReference type="ARBA" id="ARBA00022840"/>
    </source>
</evidence>
<comment type="caution">
    <text evidence="9">The sequence shown here is derived from an EMBL/GenBank/DDBJ whole genome shotgun (WGS) entry which is preliminary data.</text>
</comment>
<dbReference type="InterPro" id="IPR003593">
    <property type="entry name" value="AAA+_ATPase"/>
</dbReference>
<dbReference type="CDD" id="cd03257">
    <property type="entry name" value="ABC_NikE_OppD_transporters"/>
    <property type="match status" value="1"/>
</dbReference>
<dbReference type="AlphaFoldDB" id="A0A4R5V989"/>
<dbReference type="PANTHER" id="PTHR43297">
    <property type="entry name" value="OLIGOPEPTIDE TRANSPORT ATP-BINDING PROTEIN APPD"/>
    <property type="match status" value="1"/>
</dbReference>
<keyword evidence="5" id="KW-0547">Nucleotide-binding</keyword>
<protein>
    <submittedName>
        <fullName evidence="9">ABC transporter ATP-binding protein</fullName>
    </submittedName>
</protein>
<dbReference type="PROSITE" id="PS50893">
    <property type="entry name" value="ABC_TRANSPORTER_2"/>
    <property type="match status" value="1"/>
</dbReference>
<gene>
    <name evidence="9" type="ORF">E1832_09590</name>
</gene>
<dbReference type="GO" id="GO:0015833">
    <property type="term" value="P:peptide transport"/>
    <property type="evidence" value="ECO:0007669"/>
    <property type="project" value="InterPro"/>
</dbReference>
<reference evidence="9 10" key="1">
    <citation type="submission" date="2019-03" db="EMBL/GenBank/DDBJ databases">
        <title>Ruegeria lutea sp. nov., a novel strain, isolated from marine sediment, the Masan Bay, South Korea.</title>
        <authorList>
            <person name="Kim J."/>
            <person name="Kim D.-Y."/>
            <person name="Lee S.-S."/>
        </authorList>
    </citation>
    <scope>NUCLEOTIDE SEQUENCE [LARGE SCALE GENOMIC DNA]</scope>
    <source>
        <strain evidence="9 10">318-1</strain>
    </source>
</reference>
<keyword evidence="6 9" id="KW-0067">ATP-binding</keyword>
<evidence type="ECO:0000256" key="2">
    <source>
        <dbReference type="ARBA" id="ARBA00005417"/>
    </source>
</evidence>
<dbReference type="GO" id="GO:0005886">
    <property type="term" value="C:plasma membrane"/>
    <property type="evidence" value="ECO:0007669"/>
    <property type="project" value="UniProtKB-SubCell"/>
</dbReference>
<keyword evidence="10" id="KW-1185">Reference proteome</keyword>
<dbReference type="SUPFAM" id="SSF52540">
    <property type="entry name" value="P-loop containing nucleoside triphosphate hydrolases"/>
    <property type="match status" value="1"/>
</dbReference>
<dbReference type="PROSITE" id="PS00211">
    <property type="entry name" value="ABC_TRANSPORTER_1"/>
    <property type="match status" value="1"/>
</dbReference>
<dbReference type="OrthoDB" id="7374568at2"/>
<dbReference type="PANTHER" id="PTHR43297:SF2">
    <property type="entry name" value="DIPEPTIDE TRANSPORT ATP-BINDING PROTEIN DPPD"/>
    <property type="match status" value="1"/>
</dbReference>
<dbReference type="Pfam" id="PF08352">
    <property type="entry name" value="oligo_HPY"/>
    <property type="match status" value="1"/>
</dbReference>